<reference evidence="2" key="1">
    <citation type="submission" date="2020-02" db="EMBL/GenBank/DDBJ databases">
        <authorList>
            <person name="Meier V. D."/>
        </authorList>
    </citation>
    <scope>NUCLEOTIDE SEQUENCE</scope>
    <source>
        <strain evidence="2">AVDCRST_MAG13</strain>
    </source>
</reference>
<protein>
    <submittedName>
        <fullName evidence="2">Error-prone repair homolog of DNA polymerase III alpha subunit</fullName>
        <ecNumber evidence="2">2.7.7.7</ecNumber>
    </submittedName>
</protein>
<sequence>GAGGPRAGHGAGAAAPGARAGVERVVHRLLPHGPLARG</sequence>
<gene>
    <name evidence="2" type="ORF">AVDCRST_MAG13-2887</name>
</gene>
<name>A0A6J4T350_9ACTN</name>
<dbReference type="GO" id="GO:0003887">
    <property type="term" value="F:DNA-directed DNA polymerase activity"/>
    <property type="evidence" value="ECO:0007669"/>
    <property type="project" value="UniProtKB-EC"/>
</dbReference>
<accession>A0A6J4T350</accession>
<keyword evidence="2" id="KW-0808">Transferase</keyword>
<dbReference type="AlphaFoldDB" id="A0A6J4T350"/>
<evidence type="ECO:0000313" key="2">
    <source>
        <dbReference type="EMBL" id="CAA9512687.1"/>
    </source>
</evidence>
<feature type="compositionally biased region" description="Gly residues" evidence="1">
    <location>
        <begin position="1"/>
        <end position="11"/>
    </location>
</feature>
<evidence type="ECO:0000256" key="1">
    <source>
        <dbReference type="SAM" id="MobiDB-lite"/>
    </source>
</evidence>
<dbReference type="EMBL" id="CADCVO010000464">
    <property type="protein sequence ID" value="CAA9512687.1"/>
    <property type="molecule type" value="Genomic_DNA"/>
</dbReference>
<keyword evidence="2" id="KW-0548">Nucleotidyltransferase</keyword>
<dbReference type="EC" id="2.7.7.7" evidence="2"/>
<proteinExistence type="predicted"/>
<feature type="non-terminal residue" evidence="2">
    <location>
        <position position="38"/>
    </location>
</feature>
<feature type="region of interest" description="Disordered" evidence="1">
    <location>
        <begin position="1"/>
        <end position="21"/>
    </location>
</feature>
<feature type="non-terminal residue" evidence="2">
    <location>
        <position position="1"/>
    </location>
</feature>
<organism evidence="2">
    <name type="scientific">uncultured Solirubrobacteraceae bacterium</name>
    <dbReference type="NCBI Taxonomy" id="1162706"/>
    <lineage>
        <taxon>Bacteria</taxon>
        <taxon>Bacillati</taxon>
        <taxon>Actinomycetota</taxon>
        <taxon>Thermoleophilia</taxon>
        <taxon>Solirubrobacterales</taxon>
        <taxon>Solirubrobacteraceae</taxon>
        <taxon>environmental samples</taxon>
    </lineage>
</organism>